<name>A0ABQ9GBB0_9NEOP</name>
<dbReference type="Proteomes" id="UP001159363">
    <property type="component" value="Chromosome 12"/>
</dbReference>
<organism evidence="2 3">
    <name type="scientific">Dryococelus australis</name>
    <dbReference type="NCBI Taxonomy" id="614101"/>
    <lineage>
        <taxon>Eukaryota</taxon>
        <taxon>Metazoa</taxon>
        <taxon>Ecdysozoa</taxon>
        <taxon>Arthropoda</taxon>
        <taxon>Hexapoda</taxon>
        <taxon>Insecta</taxon>
        <taxon>Pterygota</taxon>
        <taxon>Neoptera</taxon>
        <taxon>Polyneoptera</taxon>
        <taxon>Phasmatodea</taxon>
        <taxon>Verophasmatodea</taxon>
        <taxon>Anareolatae</taxon>
        <taxon>Phasmatidae</taxon>
        <taxon>Eurycanthinae</taxon>
        <taxon>Dryococelus</taxon>
    </lineage>
</organism>
<dbReference type="EMBL" id="JARBHB010000013">
    <property type="protein sequence ID" value="KAJ8869708.1"/>
    <property type="molecule type" value="Genomic_DNA"/>
</dbReference>
<evidence type="ECO:0000256" key="1">
    <source>
        <dbReference type="SAM" id="MobiDB-lite"/>
    </source>
</evidence>
<feature type="compositionally biased region" description="Basic and acidic residues" evidence="1">
    <location>
        <begin position="279"/>
        <end position="296"/>
    </location>
</feature>
<evidence type="ECO:0000313" key="2">
    <source>
        <dbReference type="EMBL" id="KAJ8869708.1"/>
    </source>
</evidence>
<protein>
    <submittedName>
        <fullName evidence="2">Uncharacterized protein</fullName>
    </submittedName>
</protein>
<gene>
    <name evidence="2" type="ORF">PR048_028703</name>
</gene>
<reference evidence="2 3" key="1">
    <citation type="submission" date="2023-02" db="EMBL/GenBank/DDBJ databases">
        <title>LHISI_Scaffold_Assembly.</title>
        <authorList>
            <person name="Stuart O.P."/>
            <person name="Cleave R."/>
            <person name="Magrath M.J.L."/>
            <person name="Mikheyev A.S."/>
        </authorList>
    </citation>
    <scope>NUCLEOTIDE SEQUENCE [LARGE SCALE GENOMIC DNA]</scope>
    <source>
        <strain evidence="2">Daus_M_001</strain>
        <tissue evidence="2">Leg muscle</tissue>
    </source>
</reference>
<evidence type="ECO:0000313" key="3">
    <source>
        <dbReference type="Proteomes" id="UP001159363"/>
    </source>
</evidence>
<comment type="caution">
    <text evidence="2">The sequence shown here is derived from an EMBL/GenBank/DDBJ whole genome shotgun (WGS) entry which is preliminary data.</text>
</comment>
<proteinExistence type="predicted"/>
<accession>A0ABQ9GBB0</accession>
<sequence>MQQKQPLAILEYTRGSALACATVTVVRERVRLEDGDTPLRRQTHHNFHLQCTPYSCIRERHLEHTTDAAETATCNSGIHSGQRNTLRMQQKQPLAILEYTRGSALACVTVTVVRERVRFDTPLRRQTHHNFHLQCTPYSCIRERHLEHTTDAAETATCNSGIHSGQRKHNRNNYYGHSMKISSCAPGLISVVDASGLDFRGIAHVGIEPAAYSGQRRNKMVSVQHILGGRAGHVASLISIQWAGSCPRNVRYLMTAAARRTHTHTHNADTGTLLPGSHAADKSRNHGEKEKPERSTSEAVLGATLGRALNVRSPLRARQLNRRAISLIDLPRLWYNNKDKGMLRAPMVTVYKCVEGPRRCSGQATHLPLRRTGFDSRRGRSRIFAFRHRSGRCCWSVSFLGDLPFSPLLHSGVTPYSPHVTLPSRPRPNSTTPALPYPELYYEHWMETEDFSNYLFSAIRVTRAAKQNADEPAESRKRCESSQFPVVFPPSARNFPSLRSENGEKGEEGGRRVALLNTNLHEQPAGRAMETSSTEHFIHRQTSGLSELDFTNPVQPKLLGKHGIASYTYTHTHYLYLTRSRARSHALTPPLFRQRVVSTTRLDHDHRVCGDENLFRGAASGHARGYKCRTEKANIKELPPAFSSPGGKNHPGVQPATIEHVTSRRKCITTHCCDPNPATGRRARRGGCLCLGAAHHLGCATGTERRGGTNTEMWARKRLFPNETFVYFHFHGQPQIKILSQSHRYGIFTAAAVPDIPQHRKHVTVVLLPDTSTGWAECREALTATADRPRSRGTRASTTETLRRYRRATFSRRYPTGGAGPNATCDESLGRLFPLYGRRAITTRSLFRHRGVASPSSPIHYGLFMLKGLPTCSCQENHADGKDDIVTRIKCSVAATRRVLNLQCSVLVLQYQSAITWNTYVFFSKVKIGEARFTVSSKTRILRMLQSNSSASSAGILKKFASGHFNYSTNTRLLDALGE</sequence>
<feature type="region of interest" description="Disordered" evidence="1">
    <location>
        <begin position="263"/>
        <end position="299"/>
    </location>
</feature>
<keyword evidence="3" id="KW-1185">Reference proteome</keyword>